<dbReference type="AlphaFoldDB" id="A0AAV4WD33"/>
<organism evidence="2 3">
    <name type="scientific">Caerostris darwini</name>
    <dbReference type="NCBI Taxonomy" id="1538125"/>
    <lineage>
        <taxon>Eukaryota</taxon>
        <taxon>Metazoa</taxon>
        <taxon>Ecdysozoa</taxon>
        <taxon>Arthropoda</taxon>
        <taxon>Chelicerata</taxon>
        <taxon>Arachnida</taxon>
        <taxon>Araneae</taxon>
        <taxon>Araneomorphae</taxon>
        <taxon>Entelegynae</taxon>
        <taxon>Araneoidea</taxon>
        <taxon>Araneidae</taxon>
        <taxon>Caerostris</taxon>
    </lineage>
</organism>
<comment type="caution">
    <text evidence="2">The sequence shown here is derived from an EMBL/GenBank/DDBJ whole genome shotgun (WGS) entry which is preliminary data.</text>
</comment>
<keyword evidence="3" id="KW-1185">Reference proteome</keyword>
<proteinExistence type="predicted"/>
<feature type="region of interest" description="Disordered" evidence="1">
    <location>
        <begin position="1"/>
        <end position="20"/>
    </location>
</feature>
<dbReference type="Proteomes" id="UP001054837">
    <property type="component" value="Unassembled WGS sequence"/>
</dbReference>
<protein>
    <submittedName>
        <fullName evidence="2">Uncharacterized protein</fullName>
    </submittedName>
</protein>
<dbReference type="EMBL" id="BPLQ01014447">
    <property type="protein sequence ID" value="GIY79769.1"/>
    <property type="molecule type" value="Genomic_DNA"/>
</dbReference>
<sequence>MLLPFKHGTNKVRKEKHHSVQLQSNIRNRCAYSLSDDSVEQFYNLLRNSFATASSIINCNHSSNQVNQLI</sequence>
<gene>
    <name evidence="2" type="ORF">CDAR_300881</name>
</gene>
<reference evidence="2 3" key="1">
    <citation type="submission" date="2021-06" db="EMBL/GenBank/DDBJ databases">
        <title>Caerostris darwini draft genome.</title>
        <authorList>
            <person name="Kono N."/>
            <person name="Arakawa K."/>
        </authorList>
    </citation>
    <scope>NUCLEOTIDE SEQUENCE [LARGE SCALE GENOMIC DNA]</scope>
</reference>
<name>A0AAV4WD33_9ARAC</name>
<evidence type="ECO:0000313" key="2">
    <source>
        <dbReference type="EMBL" id="GIY79769.1"/>
    </source>
</evidence>
<evidence type="ECO:0000313" key="3">
    <source>
        <dbReference type="Proteomes" id="UP001054837"/>
    </source>
</evidence>
<feature type="compositionally biased region" description="Basic residues" evidence="1">
    <location>
        <begin position="8"/>
        <end position="19"/>
    </location>
</feature>
<evidence type="ECO:0000256" key="1">
    <source>
        <dbReference type="SAM" id="MobiDB-lite"/>
    </source>
</evidence>
<accession>A0AAV4WD33</accession>